<sequence>MSSKKITESLQFRNTLVQKTTFTDKRSRWCAPPGVLCGTNMNEEDKFLVQCTSRQCGNAAQLEVQMIEYLKEAVKAMELMRFHRMLTDVVLEVGSDIFYAHKVVLAAASPYFKAMFTGGLKECDKDNIKLQGVCYLLHRCYR</sequence>
<gene>
    <name evidence="2" type="ORF">WA026_012212</name>
</gene>
<dbReference type="Pfam" id="PF00651">
    <property type="entry name" value="BTB"/>
    <property type="match status" value="1"/>
</dbReference>
<dbReference type="PANTHER" id="PTHR45632">
    <property type="entry name" value="LD33804P"/>
    <property type="match status" value="1"/>
</dbReference>
<accession>A0AAW1VEB4</accession>
<dbReference type="PANTHER" id="PTHR45632:SF13">
    <property type="entry name" value="KELCH-LIKE PROTEIN 26"/>
    <property type="match status" value="1"/>
</dbReference>
<organism evidence="2 3">
    <name type="scientific">Henosepilachna vigintioctopunctata</name>
    <dbReference type="NCBI Taxonomy" id="420089"/>
    <lineage>
        <taxon>Eukaryota</taxon>
        <taxon>Metazoa</taxon>
        <taxon>Ecdysozoa</taxon>
        <taxon>Arthropoda</taxon>
        <taxon>Hexapoda</taxon>
        <taxon>Insecta</taxon>
        <taxon>Pterygota</taxon>
        <taxon>Neoptera</taxon>
        <taxon>Endopterygota</taxon>
        <taxon>Coleoptera</taxon>
        <taxon>Polyphaga</taxon>
        <taxon>Cucujiformia</taxon>
        <taxon>Coccinelloidea</taxon>
        <taxon>Coccinellidae</taxon>
        <taxon>Epilachninae</taxon>
        <taxon>Epilachnini</taxon>
        <taxon>Henosepilachna</taxon>
    </lineage>
</organism>
<reference evidence="2 3" key="1">
    <citation type="submission" date="2023-03" db="EMBL/GenBank/DDBJ databases">
        <title>Genome insight into feeding habits of ladybird beetles.</title>
        <authorList>
            <person name="Li H.-S."/>
            <person name="Huang Y.-H."/>
            <person name="Pang H."/>
        </authorList>
    </citation>
    <scope>NUCLEOTIDE SEQUENCE [LARGE SCALE GENOMIC DNA]</scope>
    <source>
        <strain evidence="2">SYSU_2023b</strain>
        <tissue evidence="2">Whole body</tissue>
    </source>
</reference>
<keyword evidence="3" id="KW-1185">Reference proteome</keyword>
<dbReference type="Gene3D" id="3.30.710.10">
    <property type="entry name" value="Potassium Channel Kv1.1, Chain A"/>
    <property type="match status" value="1"/>
</dbReference>
<protein>
    <recommendedName>
        <fullName evidence="1">BTB domain-containing protein</fullName>
    </recommendedName>
</protein>
<evidence type="ECO:0000313" key="3">
    <source>
        <dbReference type="Proteomes" id="UP001431783"/>
    </source>
</evidence>
<dbReference type="AlphaFoldDB" id="A0AAW1VEB4"/>
<proteinExistence type="predicted"/>
<dbReference type="PROSITE" id="PS50097">
    <property type="entry name" value="BTB"/>
    <property type="match status" value="1"/>
</dbReference>
<feature type="domain" description="BTB" evidence="1">
    <location>
        <begin position="87"/>
        <end position="142"/>
    </location>
</feature>
<dbReference type="InterPro" id="IPR011333">
    <property type="entry name" value="SKP1/BTB/POZ_sf"/>
</dbReference>
<name>A0AAW1VEB4_9CUCU</name>
<evidence type="ECO:0000313" key="2">
    <source>
        <dbReference type="EMBL" id="KAK9890868.1"/>
    </source>
</evidence>
<dbReference type="EMBL" id="JARQZJ010000126">
    <property type="protein sequence ID" value="KAK9890868.1"/>
    <property type="molecule type" value="Genomic_DNA"/>
</dbReference>
<dbReference type="Proteomes" id="UP001431783">
    <property type="component" value="Unassembled WGS sequence"/>
</dbReference>
<dbReference type="InterPro" id="IPR000210">
    <property type="entry name" value="BTB/POZ_dom"/>
</dbReference>
<dbReference type="SUPFAM" id="SSF54695">
    <property type="entry name" value="POZ domain"/>
    <property type="match status" value="1"/>
</dbReference>
<comment type="caution">
    <text evidence="2">The sequence shown here is derived from an EMBL/GenBank/DDBJ whole genome shotgun (WGS) entry which is preliminary data.</text>
</comment>
<evidence type="ECO:0000259" key="1">
    <source>
        <dbReference type="PROSITE" id="PS50097"/>
    </source>
</evidence>